<dbReference type="GO" id="GO:0004674">
    <property type="term" value="F:protein serine/threonine kinase activity"/>
    <property type="evidence" value="ECO:0007669"/>
    <property type="project" value="UniProtKB-KW"/>
</dbReference>
<dbReference type="GO" id="GO:0005524">
    <property type="term" value="F:ATP binding"/>
    <property type="evidence" value="ECO:0007669"/>
    <property type="project" value="UniProtKB-KW"/>
</dbReference>
<evidence type="ECO:0000313" key="4">
    <source>
        <dbReference type="Proteomes" id="UP000295431"/>
    </source>
</evidence>
<dbReference type="PANTHER" id="PTHR35526">
    <property type="entry name" value="ANTI-SIGMA-F FACTOR RSBW-RELATED"/>
    <property type="match status" value="1"/>
</dbReference>
<dbReference type="RefSeq" id="WP_131942490.1">
    <property type="nucleotide sequence ID" value="NZ_BAAAMX010000001.1"/>
</dbReference>
<dbReference type="Pfam" id="PF13581">
    <property type="entry name" value="HATPase_c_2"/>
    <property type="match status" value="1"/>
</dbReference>
<dbReference type="SUPFAM" id="SSF55874">
    <property type="entry name" value="ATPase domain of HSP90 chaperone/DNA topoisomerase II/histidine kinase"/>
    <property type="match status" value="1"/>
</dbReference>
<keyword evidence="3" id="KW-0547">Nucleotide-binding</keyword>
<dbReference type="AlphaFoldDB" id="A0A4R4NS94"/>
<dbReference type="Proteomes" id="UP000295431">
    <property type="component" value="Unassembled WGS sequence"/>
</dbReference>
<dbReference type="InterPro" id="IPR036890">
    <property type="entry name" value="HATPase_C_sf"/>
</dbReference>
<feature type="domain" description="Histidine kinase/HSP90-like ATPase" evidence="2">
    <location>
        <begin position="23"/>
        <end position="132"/>
    </location>
</feature>
<evidence type="ECO:0000313" key="3">
    <source>
        <dbReference type="EMBL" id="TDC12229.1"/>
    </source>
</evidence>
<keyword evidence="1" id="KW-0418">Kinase</keyword>
<keyword evidence="3" id="KW-0067">ATP-binding</keyword>
<dbReference type="OrthoDB" id="3425746at2"/>
<dbReference type="InterPro" id="IPR050267">
    <property type="entry name" value="Anti-sigma-factor_SerPK"/>
</dbReference>
<evidence type="ECO:0000256" key="1">
    <source>
        <dbReference type="ARBA" id="ARBA00022527"/>
    </source>
</evidence>
<keyword evidence="4" id="KW-1185">Reference proteome</keyword>
<dbReference type="Gene3D" id="3.30.565.10">
    <property type="entry name" value="Histidine kinase-like ATPase, C-terminal domain"/>
    <property type="match status" value="1"/>
</dbReference>
<dbReference type="EMBL" id="SMJW01000138">
    <property type="protein sequence ID" value="TDC12229.1"/>
    <property type="molecule type" value="Genomic_DNA"/>
</dbReference>
<name>A0A4R4NS94_9ACTN</name>
<accession>A0A4R4NS94</accession>
<organism evidence="3 4">
    <name type="scientific">Actinomadura bangladeshensis</name>
    <dbReference type="NCBI Taxonomy" id="453573"/>
    <lineage>
        <taxon>Bacteria</taxon>
        <taxon>Bacillati</taxon>
        <taxon>Actinomycetota</taxon>
        <taxon>Actinomycetes</taxon>
        <taxon>Streptosporangiales</taxon>
        <taxon>Thermomonosporaceae</taxon>
        <taxon>Actinomadura</taxon>
    </lineage>
</organism>
<gene>
    <name evidence="3" type="ORF">E1284_24530</name>
</gene>
<dbReference type="InterPro" id="IPR003594">
    <property type="entry name" value="HATPase_dom"/>
</dbReference>
<reference evidence="3 4" key="1">
    <citation type="submission" date="2019-03" db="EMBL/GenBank/DDBJ databases">
        <title>Draft genome sequences of novel Actinobacteria.</title>
        <authorList>
            <person name="Sahin N."/>
            <person name="Ay H."/>
            <person name="Saygin H."/>
        </authorList>
    </citation>
    <scope>NUCLEOTIDE SEQUENCE [LARGE SCALE GENOMIC DNA]</scope>
    <source>
        <strain evidence="3 4">DSM 45347</strain>
    </source>
</reference>
<dbReference type="CDD" id="cd16936">
    <property type="entry name" value="HATPase_RsbW-like"/>
    <property type="match status" value="1"/>
</dbReference>
<protein>
    <submittedName>
        <fullName evidence="3">ATP-binding protein</fullName>
    </submittedName>
</protein>
<dbReference type="PANTHER" id="PTHR35526:SF3">
    <property type="entry name" value="ANTI-SIGMA-F FACTOR RSBW"/>
    <property type="match status" value="1"/>
</dbReference>
<sequence length="147" mass="15530">MTPCESEPQDMRLLGTITMPGVPRSAQVARAFVRVVATHVDDEALSDVVLCVDELVANACEHTASGTGGQVTVVVSAREDVLRVTVLDQGGAQKQPRVRADPFAEDGRGLFLVDALSKSWGSHPALNGTAVWAEFHAVPAENVNGGR</sequence>
<proteinExistence type="predicted"/>
<keyword evidence="1" id="KW-0723">Serine/threonine-protein kinase</keyword>
<keyword evidence="1" id="KW-0808">Transferase</keyword>
<evidence type="ECO:0000259" key="2">
    <source>
        <dbReference type="Pfam" id="PF13581"/>
    </source>
</evidence>
<comment type="caution">
    <text evidence="3">The sequence shown here is derived from an EMBL/GenBank/DDBJ whole genome shotgun (WGS) entry which is preliminary data.</text>
</comment>